<accession>A0A8J6B0T2</accession>
<dbReference type="EMBL" id="JAHDYR010000064">
    <property type="protein sequence ID" value="KAG9390572.1"/>
    <property type="molecule type" value="Genomic_DNA"/>
</dbReference>
<gene>
    <name evidence="3" type="ORF">J8273_7923</name>
</gene>
<dbReference type="Pfam" id="PF09756">
    <property type="entry name" value="DDRGK"/>
    <property type="match status" value="1"/>
</dbReference>
<evidence type="ECO:0008006" key="5">
    <source>
        <dbReference type="Google" id="ProtNLM"/>
    </source>
</evidence>
<keyword evidence="2" id="KW-1133">Transmembrane helix</keyword>
<organism evidence="3 4">
    <name type="scientific">Carpediemonas membranifera</name>
    <dbReference type="NCBI Taxonomy" id="201153"/>
    <lineage>
        <taxon>Eukaryota</taxon>
        <taxon>Metamonada</taxon>
        <taxon>Carpediemonas-like organisms</taxon>
        <taxon>Carpediemonas</taxon>
    </lineage>
</organism>
<keyword evidence="2" id="KW-0812">Transmembrane</keyword>
<feature type="region of interest" description="Disordered" evidence="1">
    <location>
        <begin position="37"/>
        <end position="119"/>
    </location>
</feature>
<evidence type="ECO:0000256" key="1">
    <source>
        <dbReference type="SAM" id="MobiDB-lite"/>
    </source>
</evidence>
<feature type="compositionally biased region" description="Basic and acidic residues" evidence="1">
    <location>
        <begin position="37"/>
        <end position="46"/>
    </location>
</feature>
<name>A0A8J6B0T2_9EUKA</name>
<sequence length="231" mass="25777">MGNLTVVEILIAVAPIIVLFIGGSVGYVFISRTRKHAAEEETKTGAEHAGYTSMKKRRLEEERDERRQFEAHEAAEREERKRKALELEEKRRGEQLARQQKEDNRRAKEEEDRERSHSAEYRAVRDKCSLVCRHRYADLMADALSDATQARLADSIRLRGQGSVESVRAALGQHVPTHIAKAAFDTLIGSDLGHDGFMAEGRFICPSKAAIAAIVSKLEKGPVKVAGIANM</sequence>
<keyword evidence="2" id="KW-0472">Membrane</keyword>
<feature type="transmembrane region" description="Helical" evidence="2">
    <location>
        <begin position="6"/>
        <end position="30"/>
    </location>
</feature>
<reference evidence="3" key="1">
    <citation type="submission" date="2021-05" db="EMBL/GenBank/DDBJ databases">
        <title>A free-living protist that lacks canonical eukaryotic 1 DNA replication and segregation systems.</title>
        <authorList>
            <person name="Salas-Leiva D.E."/>
            <person name="Tromer E.C."/>
            <person name="Curtis B.A."/>
            <person name="Jerlstrom-Hultqvist J."/>
            <person name="Kolisko M."/>
            <person name="Yi Z."/>
            <person name="Salas-Leiva J.S."/>
            <person name="Gallot-Lavallee L."/>
            <person name="Kops G.J.P.L."/>
            <person name="Archibald J.M."/>
            <person name="Simpson A.G.B."/>
            <person name="Roger A.J."/>
        </authorList>
    </citation>
    <scope>NUCLEOTIDE SEQUENCE</scope>
    <source>
        <strain evidence="3">BICM</strain>
    </source>
</reference>
<keyword evidence="4" id="KW-1185">Reference proteome</keyword>
<dbReference type="Proteomes" id="UP000717585">
    <property type="component" value="Unassembled WGS sequence"/>
</dbReference>
<dbReference type="InterPro" id="IPR019153">
    <property type="entry name" value="DDRGK_dom-contain"/>
</dbReference>
<evidence type="ECO:0000256" key="2">
    <source>
        <dbReference type="SAM" id="Phobius"/>
    </source>
</evidence>
<feature type="compositionally biased region" description="Basic and acidic residues" evidence="1">
    <location>
        <begin position="58"/>
        <end position="119"/>
    </location>
</feature>
<evidence type="ECO:0000313" key="4">
    <source>
        <dbReference type="Proteomes" id="UP000717585"/>
    </source>
</evidence>
<evidence type="ECO:0000313" key="3">
    <source>
        <dbReference type="EMBL" id="KAG9390572.1"/>
    </source>
</evidence>
<dbReference type="AlphaFoldDB" id="A0A8J6B0T2"/>
<proteinExistence type="predicted"/>
<protein>
    <recommendedName>
        <fullName evidence="5">DDRGK domain-containing protein 1</fullName>
    </recommendedName>
</protein>
<comment type="caution">
    <text evidence="3">The sequence shown here is derived from an EMBL/GenBank/DDBJ whole genome shotgun (WGS) entry which is preliminary data.</text>
</comment>